<feature type="chain" id="PRO_5012565392" evidence="1">
    <location>
        <begin position="16"/>
        <end position="212"/>
    </location>
</feature>
<gene>
    <name evidence="2" type="primary">rimM_1</name>
    <name evidence="2" type="ORF">CM83_1788</name>
</gene>
<reference evidence="2" key="2">
    <citation type="submission" date="2014-07" db="EMBL/GenBank/DDBJ databases">
        <authorList>
            <person name="Hull J."/>
        </authorList>
    </citation>
    <scope>NUCLEOTIDE SEQUENCE</scope>
</reference>
<sequence>MELFVLLLIVPAALSAFDEFWITPCGHVYKKTVHPLRVVRNAQTLIRLKHQFKATHEFFVDNDQLGILEDLIQDPSNDAYVVQSSTLDLYNHIPDVKRLMSLLPMTYRTLQDLAFALKVVHDELSTKENEEFKKRHIAVTELMDKNAMLLCELDFAMNRNNIDFSRIDQLTMSQSVMTDFKDLTFTHIKHSHILKEYRTFIKQVSAHIMKLV</sequence>
<accession>A0A0A9XPQ8</accession>
<proteinExistence type="predicted"/>
<dbReference type="AlphaFoldDB" id="A0A0A9XPQ8"/>
<reference evidence="2" key="1">
    <citation type="journal article" date="2014" name="PLoS ONE">
        <title>Transcriptome-Based Identification of ABC Transporters in the Western Tarnished Plant Bug Lygus hesperus.</title>
        <authorList>
            <person name="Hull J.J."/>
            <person name="Chaney K."/>
            <person name="Geib S.M."/>
            <person name="Fabrick J.A."/>
            <person name="Brent C.S."/>
            <person name="Walsh D."/>
            <person name="Lavine L.C."/>
        </authorList>
    </citation>
    <scope>NUCLEOTIDE SEQUENCE</scope>
</reference>
<feature type="signal peptide" evidence="1">
    <location>
        <begin position="1"/>
        <end position="15"/>
    </location>
</feature>
<evidence type="ECO:0000313" key="2">
    <source>
        <dbReference type="EMBL" id="JAG20823.1"/>
    </source>
</evidence>
<keyword evidence="1" id="KW-0732">Signal</keyword>
<dbReference type="EMBL" id="GBHO01022781">
    <property type="protein sequence ID" value="JAG20823.1"/>
    <property type="molecule type" value="Transcribed_RNA"/>
</dbReference>
<evidence type="ECO:0000256" key="1">
    <source>
        <dbReference type="SAM" id="SignalP"/>
    </source>
</evidence>
<name>A0A0A9XPQ8_LYGHE</name>
<protein>
    <submittedName>
        <fullName evidence="2">Ribosome maturation factor RimM</fullName>
    </submittedName>
</protein>
<organism evidence="2">
    <name type="scientific">Lygus hesperus</name>
    <name type="common">Western plant bug</name>
    <dbReference type="NCBI Taxonomy" id="30085"/>
    <lineage>
        <taxon>Eukaryota</taxon>
        <taxon>Metazoa</taxon>
        <taxon>Ecdysozoa</taxon>
        <taxon>Arthropoda</taxon>
        <taxon>Hexapoda</taxon>
        <taxon>Insecta</taxon>
        <taxon>Pterygota</taxon>
        <taxon>Neoptera</taxon>
        <taxon>Paraneoptera</taxon>
        <taxon>Hemiptera</taxon>
        <taxon>Heteroptera</taxon>
        <taxon>Panheteroptera</taxon>
        <taxon>Cimicomorpha</taxon>
        <taxon>Miridae</taxon>
        <taxon>Mirini</taxon>
        <taxon>Lygus</taxon>
    </lineage>
</organism>